<comment type="similarity">
    <text evidence="1">Belongs to the dymeclin family.</text>
</comment>
<keyword evidence="4" id="KW-0449">Lipoprotein</keyword>
<name>A0ABS2XKC3_POLSP</name>
<dbReference type="EMBL" id="JAAWVQ010043348">
    <property type="protein sequence ID" value="MBN3274734.1"/>
    <property type="molecule type" value="Genomic_DNA"/>
</dbReference>
<feature type="non-terminal residue" evidence="5">
    <location>
        <position position="96"/>
    </location>
</feature>
<dbReference type="PANTHER" id="PTHR12895:SF9">
    <property type="entry name" value="DYMECLIN"/>
    <property type="match status" value="1"/>
</dbReference>
<feature type="non-terminal residue" evidence="5">
    <location>
        <position position="1"/>
    </location>
</feature>
<dbReference type="Pfam" id="PF09742">
    <property type="entry name" value="Dymeclin"/>
    <property type="match status" value="1"/>
</dbReference>
<reference evidence="5" key="1">
    <citation type="journal article" date="2021" name="Cell">
        <title>Tracing the genetic footprints of vertebrate landing in non-teleost ray-finned fishes.</title>
        <authorList>
            <person name="Bi X."/>
            <person name="Wang K."/>
            <person name="Yang L."/>
            <person name="Pan H."/>
            <person name="Jiang H."/>
            <person name="Wei Q."/>
            <person name="Fang M."/>
            <person name="Yu H."/>
            <person name="Zhu C."/>
            <person name="Cai Y."/>
            <person name="He Y."/>
            <person name="Gan X."/>
            <person name="Zeng H."/>
            <person name="Yu D."/>
            <person name="Zhu Y."/>
            <person name="Jiang H."/>
            <person name="Qiu Q."/>
            <person name="Yang H."/>
            <person name="Zhang Y.E."/>
            <person name="Wang W."/>
            <person name="Zhu M."/>
            <person name="He S."/>
            <person name="Zhang G."/>
        </authorList>
    </citation>
    <scope>NUCLEOTIDE SEQUENCE</scope>
    <source>
        <strain evidence="5">Pddl_001</strain>
    </source>
</reference>
<proteinExistence type="inferred from homology"/>
<sequence length="96" mass="10675">MGAKASHVSEVSENENLRKLIGTESISENDPFWNQLISFSFTSPTNSADTKLLEETTVLLSKALIENNPRTGNFGALVRIFLSRTKELKISTECQE</sequence>
<dbReference type="InterPro" id="IPR019142">
    <property type="entry name" value="Dymeclin"/>
</dbReference>
<dbReference type="Proteomes" id="UP001166093">
    <property type="component" value="Unassembled WGS sequence"/>
</dbReference>
<keyword evidence="6" id="KW-1185">Reference proteome</keyword>
<evidence type="ECO:0000256" key="3">
    <source>
        <dbReference type="ARBA" id="ARBA00022707"/>
    </source>
</evidence>
<keyword evidence="3" id="KW-0519">Myristate</keyword>
<evidence type="ECO:0000313" key="5">
    <source>
        <dbReference type="EMBL" id="MBN3274734.1"/>
    </source>
</evidence>
<evidence type="ECO:0000313" key="6">
    <source>
        <dbReference type="Proteomes" id="UP001166093"/>
    </source>
</evidence>
<dbReference type="PANTHER" id="PTHR12895">
    <property type="entry name" value="DYMECLIN"/>
    <property type="match status" value="1"/>
</dbReference>
<evidence type="ECO:0000256" key="1">
    <source>
        <dbReference type="ARBA" id="ARBA00010603"/>
    </source>
</evidence>
<accession>A0ABS2XKC3</accession>
<gene>
    <name evidence="5" type="primary">Dym_1</name>
    <name evidence="5" type="ORF">GTO93_0016435</name>
</gene>
<protein>
    <recommendedName>
        <fullName evidence="2">Dymeclin</fullName>
    </recommendedName>
</protein>
<evidence type="ECO:0000256" key="4">
    <source>
        <dbReference type="ARBA" id="ARBA00023288"/>
    </source>
</evidence>
<comment type="caution">
    <text evidence="5">The sequence shown here is derived from an EMBL/GenBank/DDBJ whole genome shotgun (WGS) entry which is preliminary data.</text>
</comment>
<evidence type="ECO:0000256" key="2">
    <source>
        <dbReference type="ARBA" id="ARBA00015736"/>
    </source>
</evidence>
<organism evidence="5 6">
    <name type="scientific">Polyodon spathula</name>
    <name type="common">North American paddlefish</name>
    <name type="synonym">Squalus spathula</name>
    <dbReference type="NCBI Taxonomy" id="7913"/>
    <lineage>
        <taxon>Eukaryota</taxon>
        <taxon>Metazoa</taxon>
        <taxon>Chordata</taxon>
        <taxon>Craniata</taxon>
        <taxon>Vertebrata</taxon>
        <taxon>Euteleostomi</taxon>
        <taxon>Actinopterygii</taxon>
        <taxon>Chondrostei</taxon>
        <taxon>Acipenseriformes</taxon>
        <taxon>Polyodontidae</taxon>
        <taxon>Polyodon</taxon>
    </lineage>
</organism>